<dbReference type="RefSeq" id="WP_345326911.1">
    <property type="nucleotide sequence ID" value="NZ_BAABGA010000077.1"/>
</dbReference>
<evidence type="ECO:0000313" key="3">
    <source>
        <dbReference type="Proteomes" id="UP001500840"/>
    </source>
</evidence>
<accession>A0ABP8NIC8</accession>
<dbReference type="Gene3D" id="3.40.50.10140">
    <property type="entry name" value="Toll/interleukin-1 receptor homology (TIR) domain"/>
    <property type="match status" value="1"/>
</dbReference>
<organism evidence="2 3">
    <name type="scientific">Novipirellula rosea</name>
    <dbReference type="NCBI Taxonomy" id="1031540"/>
    <lineage>
        <taxon>Bacteria</taxon>
        <taxon>Pseudomonadati</taxon>
        <taxon>Planctomycetota</taxon>
        <taxon>Planctomycetia</taxon>
        <taxon>Pirellulales</taxon>
        <taxon>Pirellulaceae</taxon>
        <taxon>Novipirellula</taxon>
    </lineage>
</organism>
<gene>
    <name evidence="2" type="ORF">GCM10023156_54040</name>
</gene>
<dbReference type="InterPro" id="IPR035897">
    <property type="entry name" value="Toll_tir_struct_dom_sf"/>
</dbReference>
<dbReference type="Proteomes" id="UP001500840">
    <property type="component" value="Unassembled WGS sequence"/>
</dbReference>
<evidence type="ECO:0000313" key="2">
    <source>
        <dbReference type="EMBL" id="GAA4465830.1"/>
    </source>
</evidence>
<dbReference type="Pfam" id="PF13676">
    <property type="entry name" value="TIR_2"/>
    <property type="match status" value="1"/>
</dbReference>
<protein>
    <recommendedName>
        <fullName evidence="1">TIR domain-containing protein</fullName>
    </recommendedName>
</protein>
<evidence type="ECO:0000259" key="1">
    <source>
        <dbReference type="Pfam" id="PF13676"/>
    </source>
</evidence>
<dbReference type="InterPro" id="IPR000157">
    <property type="entry name" value="TIR_dom"/>
</dbReference>
<reference evidence="3" key="1">
    <citation type="journal article" date="2019" name="Int. J. Syst. Evol. Microbiol.">
        <title>The Global Catalogue of Microorganisms (GCM) 10K type strain sequencing project: providing services to taxonomists for standard genome sequencing and annotation.</title>
        <authorList>
            <consortium name="The Broad Institute Genomics Platform"/>
            <consortium name="The Broad Institute Genome Sequencing Center for Infectious Disease"/>
            <person name="Wu L."/>
            <person name="Ma J."/>
        </authorList>
    </citation>
    <scope>NUCLEOTIDE SEQUENCE [LARGE SCALE GENOMIC DNA]</scope>
    <source>
        <strain evidence="3">JCM 17759</strain>
    </source>
</reference>
<name>A0ABP8NIC8_9BACT</name>
<dbReference type="EMBL" id="BAABGA010000077">
    <property type="protein sequence ID" value="GAA4465830.1"/>
    <property type="molecule type" value="Genomic_DNA"/>
</dbReference>
<proteinExistence type="predicted"/>
<comment type="caution">
    <text evidence="2">The sequence shown here is derived from an EMBL/GenBank/DDBJ whole genome shotgun (WGS) entry which is preliminary data.</text>
</comment>
<sequence>MPLVTKADLRSPTIDAEIRQQTSWTKSAGQVLTENAAASSQTGFDIFLSHSYRDARAIDAEELLRLKKLLQHHGLSVYVDWIVDRQLDRNKVNAATAAKIRKRMDQCKCLLFATSTSSSESKWMPWELGYKDGKNGRAAILPVVEQRTDNYYGQEYLGLYPFVVRQQDTNGQMRLWLKRNDGSYIELSEWIRTGRQPSRRAS</sequence>
<dbReference type="SUPFAM" id="SSF52200">
    <property type="entry name" value="Toll/Interleukin receptor TIR domain"/>
    <property type="match status" value="1"/>
</dbReference>
<feature type="domain" description="TIR" evidence="1">
    <location>
        <begin position="46"/>
        <end position="148"/>
    </location>
</feature>
<keyword evidence="3" id="KW-1185">Reference proteome</keyword>